<keyword evidence="2" id="KW-1185">Reference proteome</keyword>
<name>A0A543E0J5_9PSEU</name>
<evidence type="ECO:0000313" key="1">
    <source>
        <dbReference type="EMBL" id="TQM15098.1"/>
    </source>
</evidence>
<dbReference type="Pfam" id="PF09957">
    <property type="entry name" value="VapB_antitoxin"/>
    <property type="match status" value="1"/>
</dbReference>
<dbReference type="AlphaFoldDB" id="A0A543E0J5"/>
<dbReference type="InterPro" id="IPR019239">
    <property type="entry name" value="VapB_antitoxin"/>
</dbReference>
<comment type="caution">
    <text evidence="1">The sequence shown here is derived from an EMBL/GenBank/DDBJ whole genome shotgun (WGS) entry which is preliminary data.</text>
</comment>
<evidence type="ECO:0000313" key="2">
    <source>
        <dbReference type="Proteomes" id="UP000315677"/>
    </source>
</evidence>
<gene>
    <name evidence="1" type="ORF">FB558_1880</name>
</gene>
<reference evidence="1 2" key="1">
    <citation type="submission" date="2019-06" db="EMBL/GenBank/DDBJ databases">
        <title>Sequencing the genomes of 1000 actinobacteria strains.</title>
        <authorList>
            <person name="Klenk H.-P."/>
        </authorList>
    </citation>
    <scope>NUCLEOTIDE SEQUENCE [LARGE SCALE GENOMIC DNA]</scope>
    <source>
        <strain evidence="1 2">DSM 45301</strain>
    </source>
</reference>
<organism evidence="1 2">
    <name type="scientific">Pseudonocardia kunmingensis</name>
    <dbReference type="NCBI Taxonomy" id="630975"/>
    <lineage>
        <taxon>Bacteria</taxon>
        <taxon>Bacillati</taxon>
        <taxon>Actinomycetota</taxon>
        <taxon>Actinomycetes</taxon>
        <taxon>Pseudonocardiales</taxon>
        <taxon>Pseudonocardiaceae</taxon>
        <taxon>Pseudonocardia</taxon>
    </lineage>
</organism>
<dbReference type="Proteomes" id="UP000315677">
    <property type="component" value="Unassembled WGS sequence"/>
</dbReference>
<dbReference type="EMBL" id="VFPA01000001">
    <property type="protein sequence ID" value="TQM15098.1"/>
    <property type="molecule type" value="Genomic_DNA"/>
</dbReference>
<accession>A0A543E0J5</accession>
<proteinExistence type="predicted"/>
<sequence>MCMARTNIDIDDELVTEAMRKFGLETKEEAVDLALRRLVGPRLSPEFFESMRGIGWDGDLDEMRESRVQEIEDREWS</sequence>
<protein>
    <submittedName>
        <fullName evidence="1">Arc/MetJ family transcription regulator</fullName>
    </submittedName>
</protein>